<protein>
    <submittedName>
        <fullName evidence="3 4">Uncharacterized protein</fullName>
    </submittedName>
</protein>
<evidence type="ECO:0000256" key="2">
    <source>
        <dbReference type="SAM" id="Phobius"/>
    </source>
</evidence>
<keyword evidence="2" id="KW-0812">Transmembrane</keyword>
<feature type="compositionally biased region" description="Polar residues" evidence="1">
    <location>
        <begin position="41"/>
        <end position="59"/>
    </location>
</feature>
<dbReference type="EMBL" id="AMQN01005887">
    <property type="status" value="NOT_ANNOTATED_CDS"/>
    <property type="molecule type" value="Genomic_DNA"/>
</dbReference>
<keyword evidence="5" id="KW-1185">Reference proteome</keyword>
<dbReference type="OrthoDB" id="10071013at2759"/>
<evidence type="ECO:0000313" key="4">
    <source>
        <dbReference type="EnsemblMetazoa" id="CapteP224474"/>
    </source>
</evidence>
<dbReference type="AlphaFoldDB" id="R7UXC7"/>
<dbReference type="Proteomes" id="UP000014760">
    <property type="component" value="Unassembled WGS sequence"/>
</dbReference>
<organism evidence="3">
    <name type="scientific">Capitella teleta</name>
    <name type="common">Polychaete worm</name>
    <dbReference type="NCBI Taxonomy" id="283909"/>
    <lineage>
        <taxon>Eukaryota</taxon>
        <taxon>Metazoa</taxon>
        <taxon>Spiralia</taxon>
        <taxon>Lophotrochozoa</taxon>
        <taxon>Annelida</taxon>
        <taxon>Polychaeta</taxon>
        <taxon>Sedentaria</taxon>
        <taxon>Scolecida</taxon>
        <taxon>Capitellidae</taxon>
        <taxon>Capitella</taxon>
    </lineage>
</organism>
<evidence type="ECO:0000313" key="5">
    <source>
        <dbReference type="Proteomes" id="UP000014760"/>
    </source>
</evidence>
<dbReference type="EMBL" id="KB297068">
    <property type="protein sequence ID" value="ELU11004.1"/>
    <property type="molecule type" value="Genomic_DNA"/>
</dbReference>
<dbReference type="STRING" id="283909.R7UXC7"/>
<feature type="region of interest" description="Disordered" evidence="1">
    <location>
        <begin position="1"/>
        <end position="99"/>
    </location>
</feature>
<dbReference type="Pfam" id="PF17823">
    <property type="entry name" value="DUF5585"/>
    <property type="match status" value="1"/>
</dbReference>
<keyword evidence="2" id="KW-1133">Transmembrane helix</keyword>
<dbReference type="HOGENOM" id="CLU_1688393_0_0_1"/>
<keyword evidence="2" id="KW-0472">Membrane</keyword>
<dbReference type="InterPro" id="IPR041056">
    <property type="entry name" value="DUF5585"/>
</dbReference>
<feature type="compositionally biased region" description="Low complexity" evidence="1">
    <location>
        <begin position="7"/>
        <end position="36"/>
    </location>
</feature>
<dbReference type="EnsemblMetazoa" id="CapteT224474">
    <property type="protein sequence ID" value="CapteP224474"/>
    <property type="gene ID" value="CapteG224474"/>
</dbReference>
<accession>R7UXC7</accession>
<gene>
    <name evidence="3" type="ORF">CAPTEDRAFT_224474</name>
</gene>
<reference evidence="3 5" key="2">
    <citation type="journal article" date="2013" name="Nature">
        <title>Insights into bilaterian evolution from three spiralian genomes.</title>
        <authorList>
            <person name="Simakov O."/>
            <person name="Marletaz F."/>
            <person name="Cho S.J."/>
            <person name="Edsinger-Gonzales E."/>
            <person name="Havlak P."/>
            <person name="Hellsten U."/>
            <person name="Kuo D.H."/>
            <person name="Larsson T."/>
            <person name="Lv J."/>
            <person name="Arendt D."/>
            <person name="Savage R."/>
            <person name="Osoegawa K."/>
            <person name="de Jong P."/>
            <person name="Grimwood J."/>
            <person name="Chapman J.A."/>
            <person name="Shapiro H."/>
            <person name="Aerts A."/>
            <person name="Otillar R.P."/>
            <person name="Terry A.Y."/>
            <person name="Boore J.L."/>
            <person name="Grigoriev I.V."/>
            <person name="Lindberg D.R."/>
            <person name="Seaver E.C."/>
            <person name="Weisblat D.A."/>
            <person name="Putnam N.H."/>
            <person name="Rokhsar D.S."/>
        </authorList>
    </citation>
    <scope>NUCLEOTIDE SEQUENCE</scope>
    <source>
        <strain evidence="3 5">I ESC-2004</strain>
    </source>
</reference>
<sequence length="156" mass="17077">MSSPENSTTPQPYSTQQPSTTSDPTTSTLIISTQSTAAVEVTSQTVEATTQASTANSTDEINEEEAEGDRPLTSLMPENTMEKSWNSTESTPQHRTHGGVVYGNNDRTMAASLIAALVCGCLFFTALVVLVGKRIYDSWQRRHYTKIDYLINGMYN</sequence>
<reference evidence="4" key="3">
    <citation type="submission" date="2015-06" db="UniProtKB">
        <authorList>
            <consortium name="EnsemblMetazoa"/>
        </authorList>
    </citation>
    <scope>IDENTIFICATION</scope>
</reference>
<name>R7UXC7_CAPTE</name>
<evidence type="ECO:0000313" key="3">
    <source>
        <dbReference type="EMBL" id="ELU11004.1"/>
    </source>
</evidence>
<feature type="transmembrane region" description="Helical" evidence="2">
    <location>
        <begin position="109"/>
        <end position="132"/>
    </location>
</feature>
<reference evidence="5" key="1">
    <citation type="submission" date="2012-12" db="EMBL/GenBank/DDBJ databases">
        <authorList>
            <person name="Hellsten U."/>
            <person name="Grimwood J."/>
            <person name="Chapman J.A."/>
            <person name="Shapiro H."/>
            <person name="Aerts A."/>
            <person name="Otillar R.P."/>
            <person name="Terry A.Y."/>
            <person name="Boore J.L."/>
            <person name="Simakov O."/>
            <person name="Marletaz F."/>
            <person name="Cho S.-J."/>
            <person name="Edsinger-Gonzales E."/>
            <person name="Havlak P."/>
            <person name="Kuo D.-H."/>
            <person name="Larsson T."/>
            <person name="Lv J."/>
            <person name="Arendt D."/>
            <person name="Savage R."/>
            <person name="Osoegawa K."/>
            <person name="de Jong P."/>
            <person name="Lindberg D.R."/>
            <person name="Seaver E.C."/>
            <person name="Weisblat D.A."/>
            <person name="Putnam N.H."/>
            <person name="Grigoriev I.V."/>
            <person name="Rokhsar D.S."/>
        </authorList>
    </citation>
    <scope>NUCLEOTIDE SEQUENCE</scope>
    <source>
        <strain evidence="5">I ESC-2004</strain>
    </source>
</reference>
<evidence type="ECO:0000256" key="1">
    <source>
        <dbReference type="SAM" id="MobiDB-lite"/>
    </source>
</evidence>
<proteinExistence type="predicted"/>
<feature type="compositionally biased region" description="Polar residues" evidence="1">
    <location>
        <begin position="82"/>
        <end position="93"/>
    </location>
</feature>